<dbReference type="SUPFAM" id="SSF55383">
    <property type="entry name" value="Copper amine oxidase, domain N"/>
    <property type="match status" value="1"/>
</dbReference>
<sequence length="697" mass="75119">MKKRLSLLVAVLMMLTLVPASAFAVEAKYSSVVSVDDSEGTATFSATFKIEENDIIGLKDGSVAVQLVGDDVVFETLNIGVTSATAITPATNSIYEVANLTKAELAPGNAAGQVLKINGTVRFKNAVDGEYKIIYDLSGVGLPTYPERVFAKLNDKDGGFTKVTGTVKKIARGKGQDVAPFEVTGKVGEEVIVKLPSTDFKFEAGTRVTNGTTPVFDHDKGTMKFNLTSTKAVVQAVLTVTRDAGKGDVEFDVKKGSATDTIKVAEYVDYGVTMELVKALQEKLANGDTYKVDVKVKTSDRDYLPKVMDFEVEGADVKVLSATNFEGDAVGDFGDNFTWNSPQGGANNFTVKLEVAPDWDASGDVVLKAKGRGMDDLSLVILKVKPVAEMKVETKEVLGGDSKVAVADIVITETQGGAMKNGTVFGVTLTGLKFADEVKFDVKGKIEAEGLTVKSYTLDKADQTLYFTVATRSKTDAPGKITLKDVEVVSTRAFPFGTHKLTFVHVGEFVSDPAMKRGSKYALTSNKHALLDTINSDEFIKVVDKMSKVKKTTIFTLGSADYTVDGQAMKLDTPVFTQDNYTMLPVRAIADALGVDVVWNQENLTATFIDGDIVVSVTQDAKMLYKNGNSYPMVTKATVKADRMFIPVSSVGDAFGLTRDYDYLYNKTSKEVTIYPKAMPAAAEEVKAEEVKAEEVK</sequence>
<dbReference type="Pfam" id="PF07833">
    <property type="entry name" value="Cu_amine_oxidN1"/>
    <property type="match status" value="1"/>
</dbReference>
<dbReference type="InterPro" id="IPR036582">
    <property type="entry name" value="Mao_N_sf"/>
</dbReference>
<evidence type="ECO:0000313" key="3">
    <source>
        <dbReference type="EMBL" id="MFC4803822.1"/>
    </source>
</evidence>
<name>A0ABV9QIK0_9FIRM</name>
<evidence type="ECO:0000256" key="1">
    <source>
        <dbReference type="SAM" id="SignalP"/>
    </source>
</evidence>
<evidence type="ECO:0000313" key="4">
    <source>
        <dbReference type="Proteomes" id="UP001595916"/>
    </source>
</evidence>
<organism evidence="3 4">
    <name type="scientific">Filifactor villosus</name>
    <dbReference type="NCBI Taxonomy" id="29374"/>
    <lineage>
        <taxon>Bacteria</taxon>
        <taxon>Bacillati</taxon>
        <taxon>Bacillota</taxon>
        <taxon>Clostridia</taxon>
        <taxon>Peptostreptococcales</taxon>
        <taxon>Filifactoraceae</taxon>
        <taxon>Filifactor</taxon>
    </lineage>
</organism>
<keyword evidence="1" id="KW-0732">Signal</keyword>
<protein>
    <submittedName>
        <fullName evidence="3">Copper amine oxidase N-terminal domain-containing protein</fullName>
    </submittedName>
</protein>
<dbReference type="EMBL" id="JBHSHL010000005">
    <property type="protein sequence ID" value="MFC4803822.1"/>
    <property type="molecule type" value="Genomic_DNA"/>
</dbReference>
<feature type="chain" id="PRO_5045731466" evidence="1">
    <location>
        <begin position="25"/>
        <end position="697"/>
    </location>
</feature>
<accession>A0ABV9QIK0</accession>
<proteinExistence type="predicted"/>
<dbReference type="RefSeq" id="WP_379787286.1">
    <property type="nucleotide sequence ID" value="NZ_JBHSHL010000005.1"/>
</dbReference>
<dbReference type="Gene3D" id="3.30.457.10">
    <property type="entry name" value="Copper amine oxidase-like, N-terminal domain"/>
    <property type="match status" value="1"/>
</dbReference>
<keyword evidence="4" id="KW-1185">Reference proteome</keyword>
<comment type="caution">
    <text evidence="3">The sequence shown here is derived from an EMBL/GenBank/DDBJ whole genome shotgun (WGS) entry which is preliminary data.</text>
</comment>
<feature type="signal peptide" evidence="1">
    <location>
        <begin position="1"/>
        <end position="24"/>
    </location>
</feature>
<dbReference type="InterPro" id="IPR012854">
    <property type="entry name" value="Cu_amine_oxidase-like_N"/>
</dbReference>
<feature type="domain" description="Copper amine oxidase-like N-terminal" evidence="2">
    <location>
        <begin position="563"/>
        <end position="662"/>
    </location>
</feature>
<reference evidence="4" key="1">
    <citation type="journal article" date="2019" name="Int. J. Syst. Evol. Microbiol.">
        <title>The Global Catalogue of Microorganisms (GCM) 10K type strain sequencing project: providing services to taxonomists for standard genome sequencing and annotation.</title>
        <authorList>
            <consortium name="The Broad Institute Genomics Platform"/>
            <consortium name="The Broad Institute Genome Sequencing Center for Infectious Disease"/>
            <person name="Wu L."/>
            <person name="Ma J."/>
        </authorList>
    </citation>
    <scope>NUCLEOTIDE SEQUENCE [LARGE SCALE GENOMIC DNA]</scope>
    <source>
        <strain evidence="4">CCUG 46385</strain>
    </source>
</reference>
<gene>
    <name evidence="3" type="ORF">ACFO4R_01885</name>
</gene>
<evidence type="ECO:0000259" key="2">
    <source>
        <dbReference type="Pfam" id="PF07833"/>
    </source>
</evidence>
<dbReference type="Proteomes" id="UP001595916">
    <property type="component" value="Unassembled WGS sequence"/>
</dbReference>